<sequence length="187" mass="20157">ADDAEVRAIFETNVFGLLAVTRAVLPTMRRQRSGRIFNFSSVGGIAVGEGWGIYGGTKYAVEGLSEAMRRELAPLGVQVTIVEPGVFRTDFLDGSSLHAAKAVLDDYVPTVGSVRNWATTTNHQQMGDPVKAAKVIVDVAEAAEQPMRLQLGADCVARVEERLADIHAELNAWRDVAVSTAFDEARA</sequence>
<dbReference type="PANTHER" id="PTHR43976:SF16">
    <property type="entry name" value="SHORT-CHAIN DEHYDROGENASE_REDUCTASE FAMILY PROTEIN"/>
    <property type="match status" value="1"/>
</dbReference>
<keyword evidence="2" id="KW-0560">Oxidoreductase</keyword>
<evidence type="ECO:0000256" key="1">
    <source>
        <dbReference type="ARBA" id="ARBA00006484"/>
    </source>
</evidence>
<comment type="similarity">
    <text evidence="1">Belongs to the short-chain dehydrogenases/reductases (SDR) family.</text>
</comment>
<proteinExistence type="inferred from homology"/>
<dbReference type="SUPFAM" id="SSF51735">
    <property type="entry name" value="NAD(P)-binding Rossmann-fold domains"/>
    <property type="match status" value="1"/>
</dbReference>
<dbReference type="RefSeq" id="WP_379659395.1">
    <property type="nucleotide sequence ID" value="NZ_JBHUCO010000059.1"/>
</dbReference>
<evidence type="ECO:0000313" key="4">
    <source>
        <dbReference type="Proteomes" id="UP001597114"/>
    </source>
</evidence>
<dbReference type="InterPro" id="IPR051911">
    <property type="entry name" value="SDR_oxidoreductase"/>
</dbReference>
<protein>
    <submittedName>
        <fullName evidence="3">SDR family NAD(P)-dependent oxidoreductase</fullName>
    </submittedName>
</protein>
<dbReference type="InterPro" id="IPR002347">
    <property type="entry name" value="SDR_fam"/>
</dbReference>
<dbReference type="PROSITE" id="PS00061">
    <property type="entry name" value="ADH_SHORT"/>
    <property type="match status" value="1"/>
</dbReference>
<keyword evidence="4" id="KW-1185">Reference proteome</keyword>
<dbReference type="PRINTS" id="PR00081">
    <property type="entry name" value="GDHRDH"/>
</dbReference>
<dbReference type="PANTHER" id="PTHR43976">
    <property type="entry name" value="SHORT CHAIN DEHYDROGENASE"/>
    <property type="match status" value="1"/>
</dbReference>
<organism evidence="3 4">
    <name type="scientific">Pseudonocardia yunnanensis</name>
    <dbReference type="NCBI Taxonomy" id="58107"/>
    <lineage>
        <taxon>Bacteria</taxon>
        <taxon>Bacillati</taxon>
        <taxon>Actinomycetota</taxon>
        <taxon>Actinomycetes</taxon>
        <taxon>Pseudonocardiales</taxon>
        <taxon>Pseudonocardiaceae</taxon>
        <taxon>Pseudonocardia</taxon>
    </lineage>
</organism>
<accession>A0ABW4F6Q0</accession>
<dbReference type="Gene3D" id="3.40.50.720">
    <property type="entry name" value="NAD(P)-binding Rossmann-like Domain"/>
    <property type="match status" value="1"/>
</dbReference>
<dbReference type="Pfam" id="PF00106">
    <property type="entry name" value="adh_short"/>
    <property type="match status" value="1"/>
</dbReference>
<dbReference type="Proteomes" id="UP001597114">
    <property type="component" value="Unassembled WGS sequence"/>
</dbReference>
<evidence type="ECO:0000256" key="2">
    <source>
        <dbReference type="ARBA" id="ARBA00023002"/>
    </source>
</evidence>
<reference evidence="4" key="1">
    <citation type="journal article" date="2019" name="Int. J. Syst. Evol. Microbiol.">
        <title>The Global Catalogue of Microorganisms (GCM) 10K type strain sequencing project: providing services to taxonomists for standard genome sequencing and annotation.</title>
        <authorList>
            <consortium name="The Broad Institute Genomics Platform"/>
            <consortium name="The Broad Institute Genome Sequencing Center for Infectious Disease"/>
            <person name="Wu L."/>
            <person name="Ma J."/>
        </authorList>
    </citation>
    <scope>NUCLEOTIDE SEQUENCE [LARGE SCALE GENOMIC DNA]</scope>
    <source>
        <strain evidence="4">CCM 7043</strain>
    </source>
</reference>
<evidence type="ECO:0000313" key="3">
    <source>
        <dbReference type="EMBL" id="MFD1523251.1"/>
    </source>
</evidence>
<feature type="non-terminal residue" evidence="3">
    <location>
        <position position="1"/>
    </location>
</feature>
<dbReference type="EMBL" id="JBHUCO010000059">
    <property type="protein sequence ID" value="MFD1523251.1"/>
    <property type="molecule type" value="Genomic_DNA"/>
</dbReference>
<name>A0ABW4F6Q0_9PSEU</name>
<dbReference type="InterPro" id="IPR036291">
    <property type="entry name" value="NAD(P)-bd_dom_sf"/>
</dbReference>
<dbReference type="InterPro" id="IPR020904">
    <property type="entry name" value="Sc_DH/Rdtase_CS"/>
</dbReference>
<gene>
    <name evidence="3" type="ORF">ACFSJD_37600</name>
</gene>
<comment type="caution">
    <text evidence="3">The sequence shown here is derived from an EMBL/GenBank/DDBJ whole genome shotgun (WGS) entry which is preliminary data.</text>
</comment>